<keyword evidence="2" id="KW-1133">Transmembrane helix</keyword>
<evidence type="ECO:0000256" key="2">
    <source>
        <dbReference type="SAM" id="Phobius"/>
    </source>
</evidence>
<evidence type="ECO:0008006" key="5">
    <source>
        <dbReference type="Google" id="ProtNLM"/>
    </source>
</evidence>
<dbReference type="AlphaFoldDB" id="A0AAF0W9I6"/>
<organism evidence="3 4">
    <name type="scientific">Daucus carota subsp. sativus</name>
    <name type="common">Carrot</name>
    <dbReference type="NCBI Taxonomy" id="79200"/>
    <lineage>
        <taxon>Eukaryota</taxon>
        <taxon>Viridiplantae</taxon>
        <taxon>Streptophyta</taxon>
        <taxon>Embryophyta</taxon>
        <taxon>Tracheophyta</taxon>
        <taxon>Spermatophyta</taxon>
        <taxon>Magnoliopsida</taxon>
        <taxon>eudicotyledons</taxon>
        <taxon>Gunneridae</taxon>
        <taxon>Pentapetalae</taxon>
        <taxon>asterids</taxon>
        <taxon>campanulids</taxon>
        <taxon>Apiales</taxon>
        <taxon>Apiaceae</taxon>
        <taxon>Apioideae</taxon>
        <taxon>Scandiceae</taxon>
        <taxon>Daucinae</taxon>
        <taxon>Daucus</taxon>
        <taxon>Daucus sect. Daucus</taxon>
    </lineage>
</organism>
<accession>A0AAF0W9I6</accession>
<dbReference type="EMBL" id="CP093343">
    <property type="protein sequence ID" value="WOG85790.1"/>
    <property type="molecule type" value="Genomic_DNA"/>
</dbReference>
<feature type="compositionally biased region" description="Polar residues" evidence="1">
    <location>
        <begin position="1"/>
        <end position="11"/>
    </location>
</feature>
<dbReference type="Proteomes" id="UP000077755">
    <property type="component" value="Chromosome 1"/>
</dbReference>
<keyword evidence="2" id="KW-0472">Membrane</keyword>
<gene>
    <name evidence="3" type="ORF">DCAR_0104983</name>
</gene>
<evidence type="ECO:0000256" key="1">
    <source>
        <dbReference type="SAM" id="MobiDB-lite"/>
    </source>
</evidence>
<proteinExistence type="predicted"/>
<reference evidence="3" key="1">
    <citation type="journal article" date="2016" name="Nat. Genet.">
        <title>A high-quality carrot genome assembly provides new insights into carotenoid accumulation and asterid genome evolution.</title>
        <authorList>
            <person name="Iorizzo M."/>
            <person name="Ellison S."/>
            <person name="Senalik D."/>
            <person name="Zeng P."/>
            <person name="Satapoomin P."/>
            <person name="Huang J."/>
            <person name="Bowman M."/>
            <person name="Iovene M."/>
            <person name="Sanseverino W."/>
            <person name="Cavagnaro P."/>
            <person name="Yildiz M."/>
            <person name="Macko-Podgorni A."/>
            <person name="Moranska E."/>
            <person name="Grzebelus E."/>
            <person name="Grzebelus D."/>
            <person name="Ashrafi H."/>
            <person name="Zheng Z."/>
            <person name="Cheng S."/>
            <person name="Spooner D."/>
            <person name="Van Deynze A."/>
            <person name="Simon P."/>
        </authorList>
    </citation>
    <scope>NUCLEOTIDE SEQUENCE</scope>
    <source>
        <tissue evidence="3">Leaf</tissue>
    </source>
</reference>
<sequence length="113" mass="12695">MNRSSSSNTFSDTKRNSTLSASPSLPSLVMRQSSMSPSPSSSESDLLLDNELPSLHPSSFLAMRHKSRARFAKSSIHVIPFLLFLCGLVLWIFSKPGLFILNHRSFFLFFNKK</sequence>
<dbReference type="PANTHER" id="PTHR34189:SF4">
    <property type="entry name" value="TRANSMEMBRANE PROTEIN"/>
    <property type="match status" value="1"/>
</dbReference>
<keyword evidence="4" id="KW-1185">Reference proteome</keyword>
<feature type="compositionally biased region" description="Low complexity" evidence="1">
    <location>
        <begin position="17"/>
        <end position="50"/>
    </location>
</feature>
<name>A0AAF0W9I6_DAUCS</name>
<keyword evidence="2" id="KW-0812">Transmembrane</keyword>
<evidence type="ECO:0000313" key="4">
    <source>
        <dbReference type="Proteomes" id="UP000077755"/>
    </source>
</evidence>
<feature type="region of interest" description="Disordered" evidence="1">
    <location>
        <begin position="1"/>
        <end position="50"/>
    </location>
</feature>
<evidence type="ECO:0000313" key="3">
    <source>
        <dbReference type="EMBL" id="WOG85790.1"/>
    </source>
</evidence>
<feature type="transmembrane region" description="Helical" evidence="2">
    <location>
        <begin position="74"/>
        <end position="93"/>
    </location>
</feature>
<dbReference type="PANTHER" id="PTHR34189">
    <property type="entry name" value="TRANSMEMBRANE PROTEIN"/>
    <property type="match status" value="1"/>
</dbReference>
<protein>
    <recommendedName>
        <fullName evidence="5">Transmembrane protein</fullName>
    </recommendedName>
</protein>
<reference evidence="3" key="2">
    <citation type="submission" date="2022-03" db="EMBL/GenBank/DDBJ databases">
        <title>Draft title - Genomic analysis of global carrot germplasm unveils the trajectory of domestication and the origin of high carotenoid orange carrot.</title>
        <authorList>
            <person name="Iorizzo M."/>
            <person name="Ellison S."/>
            <person name="Senalik D."/>
            <person name="Macko-Podgorni A."/>
            <person name="Grzebelus D."/>
            <person name="Bostan H."/>
            <person name="Rolling W."/>
            <person name="Curaba J."/>
            <person name="Simon P."/>
        </authorList>
    </citation>
    <scope>NUCLEOTIDE SEQUENCE</scope>
    <source>
        <tissue evidence="3">Leaf</tissue>
    </source>
</reference>